<dbReference type="Gene3D" id="2.30.39.10">
    <property type="entry name" value="Alpha-1-antitrypsin, domain 1"/>
    <property type="match status" value="1"/>
</dbReference>
<dbReference type="MEROPS" id="I04.073"/>
<dbReference type="InterPro" id="IPR023796">
    <property type="entry name" value="Serpin_dom"/>
</dbReference>
<evidence type="ECO:0000256" key="1">
    <source>
        <dbReference type="ARBA" id="ARBA00009500"/>
    </source>
</evidence>
<dbReference type="FunFam" id="2.10.310.10:FF:000001">
    <property type="entry name" value="Serpin family A member 1"/>
    <property type="match status" value="1"/>
</dbReference>
<dbReference type="OrthoDB" id="419611at2759"/>
<dbReference type="Proteomes" id="UP000009168">
    <property type="component" value="Unassembled WGS sequence"/>
</dbReference>
<evidence type="ECO:0000313" key="4">
    <source>
        <dbReference type="EMBL" id="EAR87685.1"/>
    </source>
</evidence>
<dbReference type="SMART" id="SM00093">
    <property type="entry name" value="SERPIN"/>
    <property type="match status" value="1"/>
</dbReference>
<dbReference type="InterPro" id="IPR042178">
    <property type="entry name" value="Serpin_sf_1"/>
</dbReference>
<dbReference type="STRING" id="312017.I7MHL9"/>
<dbReference type="SMR" id="I7MHL9"/>
<dbReference type="SUPFAM" id="SSF56574">
    <property type="entry name" value="Serpins"/>
    <property type="match status" value="1"/>
</dbReference>
<gene>
    <name evidence="4" type="ORF">TTHERM_00540050</name>
</gene>
<dbReference type="InParanoid" id="I7MHL9"/>
<organism evidence="4 5">
    <name type="scientific">Tetrahymena thermophila (strain SB210)</name>
    <dbReference type="NCBI Taxonomy" id="312017"/>
    <lineage>
        <taxon>Eukaryota</taxon>
        <taxon>Sar</taxon>
        <taxon>Alveolata</taxon>
        <taxon>Ciliophora</taxon>
        <taxon>Intramacronucleata</taxon>
        <taxon>Oligohymenophorea</taxon>
        <taxon>Hymenostomatida</taxon>
        <taxon>Tetrahymenina</taxon>
        <taxon>Tetrahymenidae</taxon>
        <taxon>Tetrahymena</taxon>
    </lineage>
</organism>
<comment type="similarity">
    <text evidence="1 2">Belongs to the serpin family.</text>
</comment>
<dbReference type="InterPro" id="IPR000215">
    <property type="entry name" value="Serpin_fam"/>
</dbReference>
<evidence type="ECO:0000313" key="5">
    <source>
        <dbReference type="Proteomes" id="UP000009168"/>
    </source>
</evidence>
<dbReference type="InterPro" id="IPR042185">
    <property type="entry name" value="Serpin_sf_2"/>
</dbReference>
<name>I7MHL9_TETTS</name>
<accession>I7MHL9</accession>
<dbReference type="KEGG" id="tet:TTHERM_00540050"/>
<dbReference type="HOGENOM" id="CLU_023330_0_2_1"/>
<dbReference type="PANTHER" id="PTHR11461">
    <property type="entry name" value="SERINE PROTEASE INHIBITOR, SERPIN"/>
    <property type="match status" value="1"/>
</dbReference>
<proteinExistence type="inferred from homology"/>
<dbReference type="EMBL" id="GG662849">
    <property type="protein sequence ID" value="EAR87685.1"/>
    <property type="molecule type" value="Genomic_DNA"/>
</dbReference>
<reference evidence="5" key="1">
    <citation type="journal article" date="2006" name="PLoS Biol.">
        <title>Macronuclear genome sequence of the ciliate Tetrahymena thermophila, a model eukaryote.</title>
        <authorList>
            <person name="Eisen J.A."/>
            <person name="Coyne R.S."/>
            <person name="Wu M."/>
            <person name="Wu D."/>
            <person name="Thiagarajan M."/>
            <person name="Wortman J.R."/>
            <person name="Badger J.H."/>
            <person name="Ren Q."/>
            <person name="Amedeo P."/>
            <person name="Jones K.M."/>
            <person name="Tallon L.J."/>
            <person name="Delcher A.L."/>
            <person name="Salzberg S.L."/>
            <person name="Silva J.C."/>
            <person name="Haas B.J."/>
            <person name="Majoros W.H."/>
            <person name="Farzad M."/>
            <person name="Carlton J.M."/>
            <person name="Smith R.K. Jr."/>
            <person name="Garg J."/>
            <person name="Pearlman R.E."/>
            <person name="Karrer K.M."/>
            <person name="Sun L."/>
            <person name="Manning G."/>
            <person name="Elde N.C."/>
            <person name="Turkewitz A.P."/>
            <person name="Asai D.J."/>
            <person name="Wilkes D.E."/>
            <person name="Wang Y."/>
            <person name="Cai H."/>
            <person name="Collins K."/>
            <person name="Stewart B.A."/>
            <person name="Lee S.R."/>
            <person name="Wilamowska K."/>
            <person name="Weinberg Z."/>
            <person name="Ruzzo W.L."/>
            <person name="Wloga D."/>
            <person name="Gaertig J."/>
            <person name="Frankel J."/>
            <person name="Tsao C.-C."/>
            <person name="Gorovsky M.A."/>
            <person name="Keeling P.J."/>
            <person name="Waller R.F."/>
            <person name="Patron N.J."/>
            <person name="Cherry J.M."/>
            <person name="Stover N.A."/>
            <person name="Krieger C.J."/>
            <person name="del Toro C."/>
            <person name="Ryder H.F."/>
            <person name="Williamson S.C."/>
            <person name="Barbeau R.A."/>
            <person name="Hamilton E.P."/>
            <person name="Orias E."/>
        </authorList>
    </citation>
    <scope>NUCLEOTIDE SEQUENCE [LARGE SCALE GENOMIC DNA]</scope>
    <source>
        <strain evidence="5">SB210</strain>
    </source>
</reference>
<dbReference type="RefSeq" id="XP_001007930.1">
    <property type="nucleotide sequence ID" value="XM_001007930.3"/>
</dbReference>
<dbReference type="PANTHER" id="PTHR11461:SF211">
    <property type="entry name" value="GH10112P-RELATED"/>
    <property type="match status" value="1"/>
</dbReference>
<dbReference type="GeneID" id="7839151"/>
<feature type="domain" description="Serpin" evidence="3">
    <location>
        <begin position="15"/>
        <end position="370"/>
    </location>
</feature>
<dbReference type="Pfam" id="PF00079">
    <property type="entry name" value="Serpin"/>
    <property type="match status" value="1"/>
</dbReference>
<dbReference type="GO" id="GO:0005615">
    <property type="term" value="C:extracellular space"/>
    <property type="evidence" value="ECO:0007669"/>
    <property type="project" value="InterPro"/>
</dbReference>
<dbReference type="AlphaFoldDB" id="I7MHL9"/>
<dbReference type="eggNOG" id="KOG2392">
    <property type="taxonomic scope" value="Eukaryota"/>
</dbReference>
<dbReference type="GO" id="GO:0004867">
    <property type="term" value="F:serine-type endopeptidase inhibitor activity"/>
    <property type="evidence" value="ECO:0007669"/>
    <property type="project" value="InterPro"/>
</dbReference>
<keyword evidence="5" id="KW-1185">Reference proteome</keyword>
<dbReference type="Gene3D" id="3.30.497.10">
    <property type="entry name" value="Antithrombin, subunit I, domain 2"/>
    <property type="match status" value="1"/>
</dbReference>
<protein>
    <submittedName>
        <fullName evidence="4">Proteinase inhibitor I4 serpin</fullName>
    </submittedName>
</protein>
<dbReference type="OMA" id="YFNAAWA"/>
<evidence type="ECO:0000256" key="2">
    <source>
        <dbReference type="RuleBase" id="RU000411"/>
    </source>
</evidence>
<dbReference type="InterPro" id="IPR036186">
    <property type="entry name" value="Serpin_sf"/>
</dbReference>
<sequence>METQQVNSQISAFGLRLFKELPTNSNLIFSPASIYLALAMAGLGSNSQTLQEFKDVLGFENPQQFAKEVSNATQLLLTKSEGIQTRIANKIYSGLPNLKAEYQTMMKESFNSPVEQVNFKTEYEQVRLTINKWVEEVTNDKIKDLLQSGTLTPSTVMVLVNAIYFKGNWDEQFPKHNTYKSEFNVSANSTVQVDYMSIEKKYPYFENDSCQYVQIPYKGKEYMMEVILPKESVALSQVEGDFSQQVLHDLRQNAHETKINLGLPKFKIEDPSANSLKFILSKLGLKKCFQGDADFSGMDESKEIFIDDVVHKAMIEVNEEGAEAAAATAILMRCLMMEFNPEVRCTRPFLYTISHKPTGSILFMGRVNNPAESK</sequence>
<dbReference type="CDD" id="cd00172">
    <property type="entry name" value="serpin"/>
    <property type="match status" value="1"/>
</dbReference>
<evidence type="ECO:0000259" key="3">
    <source>
        <dbReference type="SMART" id="SM00093"/>
    </source>
</evidence>